<dbReference type="InterPro" id="IPR015422">
    <property type="entry name" value="PyrdxlP-dep_Trfase_small"/>
</dbReference>
<evidence type="ECO:0000256" key="3">
    <source>
        <dbReference type="ARBA" id="ARBA00007970"/>
    </source>
</evidence>
<dbReference type="UniPathway" id="UPA00031">
    <property type="reaction ID" value="UER00012"/>
</dbReference>
<dbReference type="RefSeq" id="WP_102246656.1">
    <property type="nucleotide sequence ID" value="NZ_CP025682.1"/>
</dbReference>
<dbReference type="InterPro" id="IPR005861">
    <property type="entry name" value="HisP_aminotrans"/>
</dbReference>
<reference evidence="11 12" key="1">
    <citation type="submission" date="2018-01" db="EMBL/GenBank/DDBJ databases">
        <authorList>
            <person name="Fu G.-Y."/>
        </authorList>
    </citation>
    <scope>NUCLEOTIDE SEQUENCE [LARGE SCALE GENOMIC DNA]</scope>
    <source>
        <strain evidence="11 12">SY39</strain>
    </source>
</reference>
<comment type="pathway">
    <text evidence="2 9">Amino-acid biosynthesis; L-histidine biosynthesis; L-histidine from 5-phospho-alpha-D-ribose 1-diphosphate: step 7/9.</text>
</comment>
<dbReference type="GO" id="GO:0030170">
    <property type="term" value="F:pyridoxal phosphate binding"/>
    <property type="evidence" value="ECO:0007669"/>
    <property type="project" value="InterPro"/>
</dbReference>
<dbReference type="GO" id="GO:0004400">
    <property type="term" value="F:histidinol-phosphate transaminase activity"/>
    <property type="evidence" value="ECO:0007669"/>
    <property type="project" value="UniProtKB-UniRule"/>
</dbReference>
<evidence type="ECO:0000313" key="12">
    <source>
        <dbReference type="Proteomes" id="UP000242205"/>
    </source>
</evidence>
<evidence type="ECO:0000256" key="4">
    <source>
        <dbReference type="ARBA" id="ARBA00011738"/>
    </source>
</evidence>
<evidence type="ECO:0000256" key="2">
    <source>
        <dbReference type="ARBA" id="ARBA00005011"/>
    </source>
</evidence>
<organism evidence="11 12">
    <name type="scientific">Pseudazoarcus pumilus</name>
    <dbReference type="NCBI Taxonomy" id="2067960"/>
    <lineage>
        <taxon>Bacteria</taxon>
        <taxon>Pseudomonadati</taxon>
        <taxon>Pseudomonadota</taxon>
        <taxon>Betaproteobacteria</taxon>
        <taxon>Rhodocyclales</taxon>
        <taxon>Zoogloeaceae</taxon>
        <taxon>Pseudazoarcus</taxon>
    </lineage>
</organism>
<dbReference type="AlphaFoldDB" id="A0A2I6S5R5"/>
<keyword evidence="9" id="KW-0368">Histidine biosynthesis</keyword>
<comment type="subunit">
    <text evidence="4 9">Homodimer.</text>
</comment>
<evidence type="ECO:0000256" key="6">
    <source>
        <dbReference type="ARBA" id="ARBA00022679"/>
    </source>
</evidence>
<dbReference type="InterPro" id="IPR001917">
    <property type="entry name" value="Aminotrans_II_pyridoxalP_BS"/>
</dbReference>
<dbReference type="HAMAP" id="MF_01023">
    <property type="entry name" value="HisC_aminotrans_2"/>
    <property type="match status" value="1"/>
</dbReference>
<evidence type="ECO:0000256" key="9">
    <source>
        <dbReference type="HAMAP-Rule" id="MF_01023"/>
    </source>
</evidence>
<dbReference type="EC" id="2.6.1.9" evidence="9"/>
<dbReference type="PROSITE" id="PS00599">
    <property type="entry name" value="AA_TRANSFER_CLASS_2"/>
    <property type="match status" value="1"/>
</dbReference>
<dbReference type="NCBIfam" id="TIGR01141">
    <property type="entry name" value="hisC"/>
    <property type="match status" value="1"/>
</dbReference>
<gene>
    <name evidence="9" type="primary">hisC</name>
    <name evidence="11" type="ORF">C0099_06310</name>
</gene>
<dbReference type="Pfam" id="PF00155">
    <property type="entry name" value="Aminotran_1_2"/>
    <property type="match status" value="1"/>
</dbReference>
<evidence type="ECO:0000256" key="7">
    <source>
        <dbReference type="ARBA" id="ARBA00022898"/>
    </source>
</evidence>
<dbReference type="SUPFAM" id="SSF53383">
    <property type="entry name" value="PLP-dependent transferases"/>
    <property type="match status" value="1"/>
</dbReference>
<comment type="cofactor">
    <cofactor evidence="1 9">
        <name>pyridoxal 5'-phosphate</name>
        <dbReference type="ChEBI" id="CHEBI:597326"/>
    </cofactor>
</comment>
<dbReference type="InterPro" id="IPR050106">
    <property type="entry name" value="HistidinolP_aminotransfase"/>
</dbReference>
<keyword evidence="5 9" id="KW-0032">Aminotransferase</keyword>
<dbReference type="InterPro" id="IPR015421">
    <property type="entry name" value="PyrdxlP-dep_Trfase_major"/>
</dbReference>
<dbReference type="PANTHER" id="PTHR43643:SF3">
    <property type="entry name" value="HISTIDINOL-PHOSPHATE AMINOTRANSFERASE"/>
    <property type="match status" value="1"/>
</dbReference>
<keyword evidence="6 9" id="KW-0808">Transferase</keyword>
<dbReference type="OrthoDB" id="9809616at2"/>
<dbReference type="GO" id="GO:0000105">
    <property type="term" value="P:L-histidine biosynthetic process"/>
    <property type="evidence" value="ECO:0007669"/>
    <property type="project" value="UniProtKB-UniRule"/>
</dbReference>
<name>A0A2I6S5R5_9RHOO</name>
<dbReference type="InterPro" id="IPR015424">
    <property type="entry name" value="PyrdxlP-dep_Trfase"/>
</dbReference>
<sequence length="379" mass="40353">MPPQDIHGEHGIVVQAPDNIRAISPYQPGKPISELAREMALAERDIVKLASNENPLGMSPAARDAASAALVEVARYPDGNGFALKAALSSRLGVGAERIVLGNGSNDVLELAARALLAPGRTAVYSQYGFAVYALATRAAGATGIEVGARDYGHDLDAMGGAIRPDTRVLFIANPNNPTGTFIDGDVIESFVARVPQDVLVVLDEAYTEYLEPARRYDSIAWTARYPNLLVTRTFSKAYGLAGLRVGYGIGHPAVIDLLNRVRQPFNVGSVSLAAAEAALGDEEFLARSAELNDRGMRQLTEAFARLGLEWIPSAGNFVALRVGDAAAVNLGLLRRGVIVRPIGGYGMPEWLRVSVGLPEENARFIEALSPALQGRTAQ</sequence>
<comment type="catalytic activity">
    <reaction evidence="8 9">
        <text>L-histidinol phosphate + 2-oxoglutarate = 3-(imidazol-4-yl)-2-oxopropyl phosphate + L-glutamate</text>
        <dbReference type="Rhea" id="RHEA:23744"/>
        <dbReference type="ChEBI" id="CHEBI:16810"/>
        <dbReference type="ChEBI" id="CHEBI:29985"/>
        <dbReference type="ChEBI" id="CHEBI:57766"/>
        <dbReference type="ChEBI" id="CHEBI:57980"/>
        <dbReference type="EC" id="2.6.1.9"/>
    </reaction>
</comment>
<keyword evidence="9" id="KW-0028">Amino-acid biosynthesis</keyword>
<dbReference type="EMBL" id="CP025682">
    <property type="protein sequence ID" value="AUN94588.1"/>
    <property type="molecule type" value="Genomic_DNA"/>
</dbReference>
<dbReference type="Gene3D" id="3.90.1150.10">
    <property type="entry name" value="Aspartate Aminotransferase, domain 1"/>
    <property type="match status" value="1"/>
</dbReference>
<dbReference type="PANTHER" id="PTHR43643">
    <property type="entry name" value="HISTIDINOL-PHOSPHATE AMINOTRANSFERASE 2"/>
    <property type="match status" value="1"/>
</dbReference>
<dbReference type="KEGG" id="atw:C0099_06310"/>
<evidence type="ECO:0000256" key="1">
    <source>
        <dbReference type="ARBA" id="ARBA00001933"/>
    </source>
</evidence>
<feature type="modified residue" description="N6-(pyridoxal phosphate)lysine" evidence="9">
    <location>
        <position position="237"/>
    </location>
</feature>
<evidence type="ECO:0000256" key="8">
    <source>
        <dbReference type="ARBA" id="ARBA00047481"/>
    </source>
</evidence>
<keyword evidence="12" id="KW-1185">Reference proteome</keyword>
<dbReference type="InterPro" id="IPR004839">
    <property type="entry name" value="Aminotransferase_I/II_large"/>
</dbReference>
<protein>
    <recommendedName>
        <fullName evidence="9">Histidinol-phosphate aminotransferase</fullName>
        <ecNumber evidence="9">2.6.1.9</ecNumber>
    </recommendedName>
    <alternativeName>
        <fullName evidence="9">Imidazole acetol-phosphate transaminase</fullName>
    </alternativeName>
</protein>
<proteinExistence type="inferred from homology"/>
<evidence type="ECO:0000256" key="5">
    <source>
        <dbReference type="ARBA" id="ARBA00022576"/>
    </source>
</evidence>
<dbReference type="Proteomes" id="UP000242205">
    <property type="component" value="Chromosome"/>
</dbReference>
<evidence type="ECO:0000313" key="11">
    <source>
        <dbReference type="EMBL" id="AUN94588.1"/>
    </source>
</evidence>
<keyword evidence="7 9" id="KW-0663">Pyridoxal phosphate</keyword>
<dbReference type="CDD" id="cd00609">
    <property type="entry name" value="AAT_like"/>
    <property type="match status" value="1"/>
</dbReference>
<dbReference type="Gene3D" id="3.40.640.10">
    <property type="entry name" value="Type I PLP-dependent aspartate aminotransferase-like (Major domain)"/>
    <property type="match status" value="1"/>
</dbReference>
<feature type="domain" description="Aminotransferase class I/classII large" evidence="10">
    <location>
        <begin position="45"/>
        <end position="369"/>
    </location>
</feature>
<accession>A0A2I6S5R5</accession>
<evidence type="ECO:0000259" key="10">
    <source>
        <dbReference type="Pfam" id="PF00155"/>
    </source>
</evidence>
<comment type="similarity">
    <text evidence="3 9">Belongs to the class-II pyridoxal-phosphate-dependent aminotransferase family. Histidinol-phosphate aminotransferase subfamily.</text>
</comment>